<keyword evidence="3 5" id="KW-1133">Transmembrane helix</keyword>
<feature type="domain" description="ABC transporter" evidence="6">
    <location>
        <begin position="33"/>
        <end position="146"/>
    </location>
</feature>
<proteinExistence type="predicted"/>
<dbReference type="Gene3D" id="3.40.50.300">
    <property type="entry name" value="P-loop containing nucleotide triphosphate hydrolases"/>
    <property type="match status" value="1"/>
</dbReference>
<dbReference type="GO" id="GO:0016020">
    <property type="term" value="C:membrane"/>
    <property type="evidence" value="ECO:0007669"/>
    <property type="project" value="UniProtKB-SubCell"/>
</dbReference>
<dbReference type="Proteomes" id="UP001058974">
    <property type="component" value="Chromosome 6"/>
</dbReference>
<dbReference type="SUPFAM" id="SSF52540">
    <property type="entry name" value="P-loop containing nucleoside triphosphate hydrolases"/>
    <property type="match status" value="1"/>
</dbReference>
<dbReference type="Gramene" id="Psat06G0467100-T1">
    <property type="protein sequence ID" value="KAI5399402.1"/>
    <property type="gene ID" value="KIW84_064671"/>
</dbReference>
<name>A0A9D4WCW5_PEA</name>
<dbReference type="FunFam" id="3.40.50.300:FF:002615">
    <property type="entry name" value="ABC transporter"/>
    <property type="match status" value="1"/>
</dbReference>
<dbReference type="PANTHER" id="PTHR48040:SF45">
    <property type="entry name" value="PLEIOTROPIC DRUG RESISTANCE PROTEIN 1-LIKE"/>
    <property type="match status" value="1"/>
</dbReference>
<feature type="transmembrane region" description="Helical" evidence="5">
    <location>
        <begin position="425"/>
        <end position="442"/>
    </location>
</feature>
<comment type="subcellular location">
    <subcellularLocation>
        <location evidence="1">Membrane</location>
        <topology evidence="1">Multi-pass membrane protein</topology>
    </subcellularLocation>
</comment>
<feature type="transmembrane region" description="Helical" evidence="5">
    <location>
        <begin position="390"/>
        <end position="413"/>
    </location>
</feature>
<organism evidence="8 9">
    <name type="scientific">Pisum sativum</name>
    <name type="common">Garden pea</name>
    <name type="synonym">Lathyrus oleraceus</name>
    <dbReference type="NCBI Taxonomy" id="3888"/>
    <lineage>
        <taxon>Eukaryota</taxon>
        <taxon>Viridiplantae</taxon>
        <taxon>Streptophyta</taxon>
        <taxon>Embryophyta</taxon>
        <taxon>Tracheophyta</taxon>
        <taxon>Spermatophyta</taxon>
        <taxon>Magnoliopsida</taxon>
        <taxon>eudicotyledons</taxon>
        <taxon>Gunneridae</taxon>
        <taxon>Pentapetalae</taxon>
        <taxon>rosids</taxon>
        <taxon>fabids</taxon>
        <taxon>Fabales</taxon>
        <taxon>Fabaceae</taxon>
        <taxon>Papilionoideae</taxon>
        <taxon>50 kb inversion clade</taxon>
        <taxon>NPAAA clade</taxon>
        <taxon>Hologalegina</taxon>
        <taxon>IRL clade</taxon>
        <taxon>Fabeae</taxon>
        <taxon>Lathyrus</taxon>
    </lineage>
</organism>
<dbReference type="InterPro" id="IPR027417">
    <property type="entry name" value="P-loop_NTPase"/>
</dbReference>
<dbReference type="Pfam" id="PF00005">
    <property type="entry name" value="ABC_tran"/>
    <property type="match status" value="1"/>
</dbReference>
<reference evidence="8 9" key="1">
    <citation type="journal article" date="2022" name="Nat. Genet.">
        <title>Improved pea reference genome and pan-genome highlight genomic features and evolutionary characteristics.</title>
        <authorList>
            <person name="Yang T."/>
            <person name="Liu R."/>
            <person name="Luo Y."/>
            <person name="Hu S."/>
            <person name="Wang D."/>
            <person name="Wang C."/>
            <person name="Pandey M.K."/>
            <person name="Ge S."/>
            <person name="Xu Q."/>
            <person name="Li N."/>
            <person name="Li G."/>
            <person name="Huang Y."/>
            <person name="Saxena R.K."/>
            <person name="Ji Y."/>
            <person name="Li M."/>
            <person name="Yan X."/>
            <person name="He Y."/>
            <person name="Liu Y."/>
            <person name="Wang X."/>
            <person name="Xiang C."/>
            <person name="Varshney R.K."/>
            <person name="Ding H."/>
            <person name="Gao S."/>
            <person name="Zong X."/>
        </authorList>
    </citation>
    <scope>NUCLEOTIDE SEQUENCE [LARGE SCALE GENOMIC DNA]</scope>
    <source>
        <strain evidence="8 9">cv. Zhongwan 6</strain>
    </source>
</reference>
<protein>
    <submittedName>
        <fullName evidence="8">ABC transporter G member 36</fullName>
    </submittedName>
</protein>
<feature type="transmembrane region" description="Helical" evidence="5">
    <location>
        <begin position="342"/>
        <end position="370"/>
    </location>
</feature>
<dbReference type="Pfam" id="PF01061">
    <property type="entry name" value="ABC2_membrane"/>
    <property type="match status" value="1"/>
</dbReference>
<dbReference type="InterPro" id="IPR003439">
    <property type="entry name" value="ABC_transporter-like_ATP-bd"/>
</dbReference>
<dbReference type="GO" id="GO:0016887">
    <property type="term" value="F:ATP hydrolysis activity"/>
    <property type="evidence" value="ECO:0007669"/>
    <property type="project" value="InterPro"/>
</dbReference>
<gene>
    <name evidence="8" type="ORF">KIW84_064671</name>
</gene>
<feature type="transmembrane region" description="Helical" evidence="5">
    <location>
        <begin position="312"/>
        <end position="330"/>
    </location>
</feature>
<dbReference type="InterPro" id="IPR013525">
    <property type="entry name" value="ABC2_TM"/>
</dbReference>
<evidence type="ECO:0000256" key="3">
    <source>
        <dbReference type="ARBA" id="ARBA00022989"/>
    </source>
</evidence>
<evidence type="ECO:0000256" key="1">
    <source>
        <dbReference type="ARBA" id="ARBA00004141"/>
    </source>
</evidence>
<dbReference type="AlphaFoldDB" id="A0A9D4WCW5"/>
<keyword evidence="2 5" id="KW-0812">Transmembrane</keyword>
<evidence type="ECO:0000259" key="7">
    <source>
        <dbReference type="Pfam" id="PF01061"/>
    </source>
</evidence>
<evidence type="ECO:0000313" key="9">
    <source>
        <dbReference type="Proteomes" id="UP001058974"/>
    </source>
</evidence>
<keyword evidence="9" id="KW-1185">Reference proteome</keyword>
<dbReference type="GO" id="GO:0140359">
    <property type="term" value="F:ABC-type transporter activity"/>
    <property type="evidence" value="ECO:0007669"/>
    <property type="project" value="InterPro"/>
</dbReference>
<evidence type="ECO:0000259" key="6">
    <source>
        <dbReference type="Pfam" id="PF00005"/>
    </source>
</evidence>
<dbReference type="GO" id="GO:0005524">
    <property type="term" value="F:ATP binding"/>
    <property type="evidence" value="ECO:0007669"/>
    <property type="project" value="InterPro"/>
</dbReference>
<accession>A0A9D4WCW5</accession>
<keyword evidence="4 5" id="KW-0472">Membrane</keyword>
<dbReference type="PANTHER" id="PTHR48040">
    <property type="entry name" value="PLEIOTROPIC DRUG RESISTANCE PROTEIN 1-LIKE ISOFORM X1"/>
    <property type="match status" value="1"/>
</dbReference>
<evidence type="ECO:0000256" key="5">
    <source>
        <dbReference type="SAM" id="Phobius"/>
    </source>
</evidence>
<sequence>MLPIGLLTEMLSFIPYRQTQYKIYAGRKTSGYIEGSITISGYPKNQKTFARISGYCEQFDIHSPNVTVYESLLYSAWLRLSPEVDHATRKMFIEEVMELVELNSLREALVGFPGENGLSTEQRKRLTIAVELVANPSIIFMDEPTSGLDARAAAIVMRTVRNTVDTGRTVVCTIHQPSIDIFDAFDELLLLKLGGEQIYANPIGDQCFDLIEYFAAIQGVPKIKDGYNPATWMLEVTSAGSETNLKVNFTDVYNNSELNRRNKQLIQQLSAPSQDSKDLHFDAQYSQTFMAQCVACLWKQHLSYWRNTSYTAVRLLFTIMTALLFGLIFWDVGLKRKKEQDLFNAIGSMYAAVTFIGVVNGASVQPIVAIERTVFYRERAAGMYSALPYSLAQVIIELLHILVQALVYGIIVYAMMGFEWTTSKVLWNLFFTYFSFLYYTYYGMMTMAITPNPHVAGILSTSFYAICCLSKHDLTLKLDNNDREYRYGGNGTIGCVRLHGPYMDWLLLNMETIWTHLRMVKGLKNL</sequence>
<comment type="caution">
    <text evidence="8">The sequence shown here is derived from an EMBL/GenBank/DDBJ whole genome shotgun (WGS) entry which is preliminary data.</text>
</comment>
<dbReference type="EMBL" id="JAMSHJ010000006">
    <property type="protein sequence ID" value="KAI5399402.1"/>
    <property type="molecule type" value="Genomic_DNA"/>
</dbReference>
<feature type="domain" description="ABC-2 type transporter transmembrane" evidence="7">
    <location>
        <begin position="292"/>
        <end position="468"/>
    </location>
</feature>
<evidence type="ECO:0000256" key="4">
    <source>
        <dbReference type="ARBA" id="ARBA00023136"/>
    </source>
</evidence>
<evidence type="ECO:0000256" key="2">
    <source>
        <dbReference type="ARBA" id="ARBA00022692"/>
    </source>
</evidence>
<evidence type="ECO:0000313" key="8">
    <source>
        <dbReference type="EMBL" id="KAI5399402.1"/>
    </source>
</evidence>